<dbReference type="SUPFAM" id="SSF53474">
    <property type="entry name" value="alpha/beta-Hydrolases"/>
    <property type="match status" value="1"/>
</dbReference>
<dbReference type="AlphaFoldDB" id="A0A4P7NB56"/>
<dbReference type="EMBL" id="CP034206">
    <property type="protein sequence ID" value="QBZ58962.1"/>
    <property type="molecule type" value="Genomic_DNA"/>
</dbReference>
<dbReference type="Pfam" id="PF00561">
    <property type="entry name" value="Abhydrolase_1"/>
    <property type="match status" value="1"/>
</dbReference>
<proteinExistence type="predicted"/>
<evidence type="ECO:0000313" key="3">
    <source>
        <dbReference type="Proteomes" id="UP000294847"/>
    </source>
</evidence>
<gene>
    <name evidence="2" type="ORF">PoMZ_03921</name>
</gene>
<dbReference type="Gene3D" id="3.40.50.1820">
    <property type="entry name" value="alpha/beta hydrolase"/>
    <property type="match status" value="1"/>
</dbReference>
<dbReference type="InterPro" id="IPR029058">
    <property type="entry name" value="AB_hydrolase_fold"/>
</dbReference>
<name>A0A4P7NB56_PYROR</name>
<sequence>MATPGMLYVTMQPKPGLSLDQFHEWYNNEHGPTRLRLPEIFPNGLRYQAIDSAEPAFLAIYDVTSMSHLTTQTYTTLRENRSTREAETIGQVDVCRSFLDLVLSRQSPDFVPPENLTDEEAVGTVLVSVSITLTDADGAEKELVKWCEEEHIEMISKIPGWLRTRLYRTSTLEGGGKVKLVSLNEFSKNNGLGGPEQQASTETPWAQEVFSKSVADMERRIYSLFYIFGPAPRDLHHLSHLAETKSFSTVDAKTKTIAGSSASIDSFVTTADGLVLPYRLEGNPSPSAPTVALSNSLLTSMHMWDAFVAILKAERPDLRILRYDTRGRHAGTPATPATLTMLADDINTLLTALRIPKLHALIGVSMGGATTLQFVLMHGSRVSRFVACDCNATSSAANTAAWKERISTAESTSEDGSSGIRKLAGVTVERWFHPSTMSDKKDLALGMTDMVAANDVEGFKYSCQALWDYDLKGNLGACQVPGILVVGDGDGKGALVKAMDGFKGLVGKEGVELRVVPNTGHLPMFEDAAAFWASIKSFV</sequence>
<protein>
    <recommendedName>
        <fullName evidence="1">AB hydrolase-1 domain-containing protein</fullName>
    </recommendedName>
</protein>
<dbReference type="PANTHER" id="PTHR43798">
    <property type="entry name" value="MONOACYLGLYCEROL LIPASE"/>
    <property type="match status" value="1"/>
</dbReference>
<dbReference type="PANTHER" id="PTHR43798:SF33">
    <property type="entry name" value="HYDROLASE, PUTATIVE (AFU_ORTHOLOGUE AFUA_2G14860)-RELATED"/>
    <property type="match status" value="1"/>
</dbReference>
<dbReference type="GO" id="GO:0016020">
    <property type="term" value="C:membrane"/>
    <property type="evidence" value="ECO:0007669"/>
    <property type="project" value="TreeGrafter"/>
</dbReference>
<evidence type="ECO:0000313" key="2">
    <source>
        <dbReference type="EMBL" id="QBZ58962.1"/>
    </source>
</evidence>
<dbReference type="VEuPathDB" id="FungiDB:M_BR32_EuGene_00044531"/>
<dbReference type="InterPro" id="IPR050266">
    <property type="entry name" value="AB_hydrolase_sf"/>
</dbReference>
<organism evidence="2 3">
    <name type="scientific">Pyricularia oryzae</name>
    <name type="common">Rice blast fungus</name>
    <name type="synonym">Magnaporthe oryzae</name>
    <dbReference type="NCBI Taxonomy" id="318829"/>
    <lineage>
        <taxon>Eukaryota</taxon>
        <taxon>Fungi</taxon>
        <taxon>Dikarya</taxon>
        <taxon>Ascomycota</taxon>
        <taxon>Pezizomycotina</taxon>
        <taxon>Sordariomycetes</taxon>
        <taxon>Sordariomycetidae</taxon>
        <taxon>Magnaporthales</taxon>
        <taxon>Pyriculariaceae</taxon>
        <taxon>Pyricularia</taxon>
    </lineage>
</organism>
<accession>A0A4P7NB56</accession>
<evidence type="ECO:0000259" key="1">
    <source>
        <dbReference type="Pfam" id="PF00561"/>
    </source>
</evidence>
<reference evidence="2 3" key="1">
    <citation type="journal article" date="2019" name="Mol. Biol. Evol.">
        <title>Blast fungal genomes show frequent chromosomal changes, gene gains and losses, and effector gene turnover.</title>
        <authorList>
            <person name="Gomez Luciano L.B."/>
            <person name="Jason Tsai I."/>
            <person name="Chuma I."/>
            <person name="Tosa Y."/>
            <person name="Chen Y.H."/>
            <person name="Li J.Y."/>
            <person name="Li M.Y."/>
            <person name="Jade Lu M.Y."/>
            <person name="Nakayashiki H."/>
            <person name="Li W.H."/>
        </authorList>
    </citation>
    <scope>NUCLEOTIDE SEQUENCE [LARGE SCALE GENOMIC DNA]</scope>
    <source>
        <strain evidence="2">MZ5-1-6</strain>
    </source>
</reference>
<dbReference type="InterPro" id="IPR000073">
    <property type="entry name" value="AB_hydrolase_1"/>
</dbReference>
<dbReference type="Proteomes" id="UP000294847">
    <property type="component" value="Chromosome 3"/>
</dbReference>
<feature type="domain" description="AB hydrolase-1" evidence="1">
    <location>
        <begin position="296"/>
        <end position="527"/>
    </location>
</feature>